<dbReference type="RefSeq" id="WP_259621181.1">
    <property type="nucleotide sequence ID" value="NZ_JANYMP010000001.1"/>
</dbReference>
<proteinExistence type="predicted"/>
<evidence type="ECO:0000313" key="4">
    <source>
        <dbReference type="EMBL" id="MCS7475671.1"/>
    </source>
</evidence>
<feature type="domain" description="Tryptophan synthase beta chain-like PALP" evidence="3">
    <location>
        <begin position="22"/>
        <end position="316"/>
    </location>
</feature>
<accession>A0A9X2VFH3</accession>
<dbReference type="AlphaFoldDB" id="A0A9X2VFH3"/>
<reference evidence="4" key="1">
    <citation type="submission" date="2022-08" db="EMBL/GenBank/DDBJ databases">
        <authorList>
            <person name="Tistechok S."/>
            <person name="Samborskyy M."/>
            <person name="Roman I."/>
        </authorList>
    </citation>
    <scope>NUCLEOTIDE SEQUENCE</scope>
    <source>
        <strain evidence="4">DSM 103496</strain>
    </source>
</reference>
<dbReference type="SUPFAM" id="SSF53686">
    <property type="entry name" value="Tryptophan synthase beta subunit-like PLP-dependent enzymes"/>
    <property type="match status" value="1"/>
</dbReference>
<dbReference type="Pfam" id="PF00291">
    <property type="entry name" value="PALP"/>
    <property type="match status" value="1"/>
</dbReference>
<keyword evidence="5" id="KW-1185">Reference proteome</keyword>
<dbReference type="EMBL" id="JANYMP010000001">
    <property type="protein sequence ID" value="MCS7475671.1"/>
    <property type="molecule type" value="Genomic_DNA"/>
</dbReference>
<dbReference type="GO" id="GO:1901605">
    <property type="term" value="P:alpha-amino acid metabolic process"/>
    <property type="evidence" value="ECO:0007669"/>
    <property type="project" value="UniProtKB-ARBA"/>
</dbReference>
<gene>
    <name evidence="4" type="ORF">NZH93_02310</name>
</gene>
<name>A0A9X2VFH3_9PSEU</name>
<comment type="cofactor">
    <cofactor evidence="1">
        <name>pyridoxal 5'-phosphate</name>
        <dbReference type="ChEBI" id="CHEBI:597326"/>
    </cofactor>
</comment>
<organism evidence="4 5">
    <name type="scientific">Umezawaea endophytica</name>
    <dbReference type="NCBI Taxonomy" id="1654476"/>
    <lineage>
        <taxon>Bacteria</taxon>
        <taxon>Bacillati</taxon>
        <taxon>Actinomycetota</taxon>
        <taxon>Actinomycetes</taxon>
        <taxon>Pseudonocardiales</taxon>
        <taxon>Pseudonocardiaceae</taxon>
        <taxon>Umezawaea</taxon>
    </lineage>
</organism>
<dbReference type="Proteomes" id="UP001141259">
    <property type="component" value="Unassembled WGS sequence"/>
</dbReference>
<evidence type="ECO:0000313" key="5">
    <source>
        <dbReference type="Proteomes" id="UP001141259"/>
    </source>
</evidence>
<dbReference type="Gene3D" id="3.40.50.1100">
    <property type="match status" value="2"/>
</dbReference>
<sequence>MRGTPVSDWARAAIETLDATREAEGTTPLRRFPLPGDDSVGLFVKDESARPTGSLKHGLARGLLVDALHRGLIDEGTPLVEATSGNLAVAEAHFARLLGLPFTAVVPRRTGRAKLARIEERGGRWHPVDPPLAVYDRARRLAADTGGHYLDHLEHLGGAVDRDGPENLAAEILRDLDRIGGPAPAWIVAGVGTGATSRAIGRHLRRTGSPTRTAVVDSENSAYFPGWATGCDDYATGMPSKVEGIGRPRIEAPFDGSVVDLVIPVPDATSVAATRHLRAVTGWVAGPSSGACLVGAFHLVSRMRERGESGAVVMVLGDSGLPYADTYYDDGWVAARGWDLAAPAAALERFADTGRWGEPPSA</sequence>
<keyword evidence="2" id="KW-0663">Pyridoxal phosphate</keyword>
<dbReference type="InterPro" id="IPR036052">
    <property type="entry name" value="TrpB-like_PALP_sf"/>
</dbReference>
<evidence type="ECO:0000259" key="3">
    <source>
        <dbReference type="Pfam" id="PF00291"/>
    </source>
</evidence>
<evidence type="ECO:0000256" key="1">
    <source>
        <dbReference type="ARBA" id="ARBA00001933"/>
    </source>
</evidence>
<comment type="caution">
    <text evidence="4">The sequence shown here is derived from an EMBL/GenBank/DDBJ whole genome shotgun (WGS) entry which is preliminary data.</text>
</comment>
<dbReference type="InterPro" id="IPR001926">
    <property type="entry name" value="TrpB-like_PALP"/>
</dbReference>
<dbReference type="PANTHER" id="PTHR10314">
    <property type="entry name" value="CYSTATHIONINE BETA-SYNTHASE"/>
    <property type="match status" value="1"/>
</dbReference>
<dbReference type="InterPro" id="IPR050214">
    <property type="entry name" value="Cys_Synth/Cystath_Beta-Synth"/>
</dbReference>
<evidence type="ECO:0000256" key="2">
    <source>
        <dbReference type="ARBA" id="ARBA00022898"/>
    </source>
</evidence>
<protein>
    <submittedName>
        <fullName evidence="4">Pyridoxal-phosphate dependent enzyme</fullName>
    </submittedName>
</protein>